<evidence type="ECO:0000313" key="5">
    <source>
        <dbReference type="Proteomes" id="UP001374579"/>
    </source>
</evidence>
<protein>
    <recommendedName>
        <fullName evidence="3">ZP domain-containing protein</fullName>
    </recommendedName>
</protein>
<organism evidence="4 5">
    <name type="scientific">Littorina saxatilis</name>
    <dbReference type="NCBI Taxonomy" id="31220"/>
    <lineage>
        <taxon>Eukaryota</taxon>
        <taxon>Metazoa</taxon>
        <taxon>Spiralia</taxon>
        <taxon>Lophotrochozoa</taxon>
        <taxon>Mollusca</taxon>
        <taxon>Gastropoda</taxon>
        <taxon>Caenogastropoda</taxon>
        <taxon>Littorinimorpha</taxon>
        <taxon>Littorinoidea</taxon>
        <taxon>Littorinidae</taxon>
        <taxon>Littorina</taxon>
    </lineage>
</organism>
<evidence type="ECO:0000256" key="2">
    <source>
        <dbReference type="SAM" id="SignalP"/>
    </source>
</evidence>
<keyword evidence="1" id="KW-0812">Transmembrane</keyword>
<keyword evidence="5" id="KW-1185">Reference proteome</keyword>
<comment type="caution">
    <text evidence="4">The sequence shown here is derived from an EMBL/GenBank/DDBJ whole genome shotgun (WGS) entry which is preliminary data.</text>
</comment>
<dbReference type="PANTHER" id="PTHR46560:SF5">
    <property type="entry name" value="CYPHER, ISOFORM B"/>
    <property type="match status" value="1"/>
</dbReference>
<name>A0AAN9AI10_9CAEN</name>
<feature type="signal peptide" evidence="2">
    <location>
        <begin position="1"/>
        <end position="21"/>
    </location>
</feature>
<feature type="transmembrane region" description="Helical" evidence="1">
    <location>
        <begin position="512"/>
        <end position="535"/>
    </location>
</feature>
<keyword evidence="2" id="KW-0732">Signal</keyword>
<accession>A0AAN9AI10</accession>
<dbReference type="AlphaFoldDB" id="A0AAN9AI10"/>
<dbReference type="InterPro" id="IPR056953">
    <property type="entry name" value="CUT_N"/>
</dbReference>
<sequence>MVAAAVLVLFLASSLIGNTFAQDENCDPVNSRTFEDFDVTIQTGTSLVTGIYSGSPGFRARIDLGLRETTDTNFPFVALDLQISLVDVDVLEIRFKFGGGLPNNVKRYENPNDTVSVVLSDLTEPVLTIVIVAFPAPDTNNTVQFTIDKLESCINPPIVFVTGDANFTTICSSESLTVEVAVTENFTGLVYPENFVNNETCAYINMTDQNYVMTFFFNSTDCGAGWQVKETFVEYSVKTIVQFNKDALYPTDRSHLSRCVFDNTFYIKDFVKTDTDNPQLREGNDTTMGNVTSFLFFGIQDPNNNALSSESEVSVGQVVNLRVQLKDNSVFSTVLVKNCIASNRPDRISFKYVWLQLIDDDGCPATDVLVPEAPVYAESNGDLDVTVKVKAFLFLEGRDDGRNELHFACDAMLCPAGNNSCAQPSCPSSRRRRSVVGMEELVLHGQGYNRNDLLPSLRAVRRRRAVEEDGNNVVTMGGSIKVVLDNERQASEVEAGAKADLAHYMQHPEVQAIIVVLCLLLLVLIVISITLAVILHRRNRRRKPKEADDVMSTTSSVRKMITPTTFIPHVQAFANPLPIYGPDAYSTSYDTSGSSSSLSSTKKVSY</sequence>
<dbReference type="EMBL" id="JBAMIC010004070">
    <property type="protein sequence ID" value="KAK7087278.1"/>
    <property type="molecule type" value="Genomic_DNA"/>
</dbReference>
<keyword evidence="1" id="KW-0472">Membrane</keyword>
<dbReference type="SMART" id="SM00241">
    <property type="entry name" value="ZP"/>
    <property type="match status" value="1"/>
</dbReference>
<evidence type="ECO:0000256" key="1">
    <source>
        <dbReference type="SAM" id="Phobius"/>
    </source>
</evidence>
<dbReference type="InterPro" id="IPR001507">
    <property type="entry name" value="ZP_dom"/>
</dbReference>
<reference evidence="4 5" key="1">
    <citation type="submission" date="2024-02" db="EMBL/GenBank/DDBJ databases">
        <title>Chromosome-scale genome assembly of the rough periwinkle Littorina saxatilis.</title>
        <authorList>
            <person name="De Jode A."/>
            <person name="Faria R."/>
            <person name="Formenti G."/>
            <person name="Sims Y."/>
            <person name="Smith T.P."/>
            <person name="Tracey A."/>
            <person name="Wood J.M.D."/>
            <person name="Zagrodzka Z.B."/>
            <person name="Johannesson K."/>
            <person name="Butlin R.K."/>
            <person name="Leder E.H."/>
        </authorList>
    </citation>
    <scope>NUCLEOTIDE SEQUENCE [LARGE SCALE GENOMIC DNA]</scope>
    <source>
        <strain evidence="4">Snail1</strain>
        <tissue evidence="4">Muscle</tissue>
    </source>
</reference>
<feature type="domain" description="ZP" evidence="3">
    <location>
        <begin position="170"/>
        <end position="433"/>
    </location>
</feature>
<evidence type="ECO:0000259" key="3">
    <source>
        <dbReference type="PROSITE" id="PS51034"/>
    </source>
</evidence>
<gene>
    <name evidence="4" type="ORF">V1264_021351</name>
</gene>
<dbReference type="PROSITE" id="PS51034">
    <property type="entry name" value="ZP_2"/>
    <property type="match status" value="1"/>
</dbReference>
<dbReference type="InterPro" id="IPR042235">
    <property type="entry name" value="ZP-C_dom"/>
</dbReference>
<feature type="chain" id="PRO_5042960599" description="ZP domain-containing protein" evidence="2">
    <location>
        <begin position="22"/>
        <end position="606"/>
    </location>
</feature>
<keyword evidence="1" id="KW-1133">Transmembrane helix</keyword>
<proteinExistence type="predicted"/>
<evidence type="ECO:0000313" key="4">
    <source>
        <dbReference type="EMBL" id="KAK7087278.1"/>
    </source>
</evidence>
<dbReference type="Proteomes" id="UP001374579">
    <property type="component" value="Unassembled WGS sequence"/>
</dbReference>
<dbReference type="Pfam" id="PF25057">
    <property type="entry name" value="CUT_N"/>
    <property type="match status" value="1"/>
</dbReference>
<dbReference type="Gene3D" id="2.60.40.4100">
    <property type="entry name" value="Zona pellucida, ZP-C domain"/>
    <property type="match status" value="1"/>
</dbReference>
<dbReference type="PANTHER" id="PTHR46560">
    <property type="entry name" value="CYPHER, ISOFORM B"/>
    <property type="match status" value="1"/>
</dbReference>